<dbReference type="SUPFAM" id="SSF54909">
    <property type="entry name" value="Dimeric alpha+beta barrel"/>
    <property type="match status" value="1"/>
</dbReference>
<dbReference type="Pfam" id="PF03795">
    <property type="entry name" value="YCII"/>
    <property type="match status" value="1"/>
</dbReference>
<dbReference type="InterPro" id="IPR005545">
    <property type="entry name" value="YCII"/>
</dbReference>
<organism evidence="3 4">
    <name type="scientific">Humibacillus xanthopallidus</name>
    <dbReference type="NCBI Taxonomy" id="412689"/>
    <lineage>
        <taxon>Bacteria</taxon>
        <taxon>Bacillati</taxon>
        <taxon>Actinomycetota</taxon>
        <taxon>Actinomycetes</taxon>
        <taxon>Micrococcales</taxon>
        <taxon>Intrasporangiaceae</taxon>
        <taxon>Humibacillus</taxon>
    </lineage>
</organism>
<name>A0A543I2I9_9MICO</name>
<dbReference type="Proteomes" id="UP000316747">
    <property type="component" value="Unassembled WGS sequence"/>
</dbReference>
<comment type="similarity">
    <text evidence="1">Belongs to the YciI family.</text>
</comment>
<protein>
    <recommendedName>
        <fullName evidence="2">YCII-related domain-containing protein</fullName>
    </recommendedName>
</protein>
<dbReference type="PANTHER" id="PTHR35174">
    <property type="entry name" value="BLL7171 PROTEIN-RELATED"/>
    <property type="match status" value="1"/>
</dbReference>
<evidence type="ECO:0000259" key="2">
    <source>
        <dbReference type="Pfam" id="PF03795"/>
    </source>
</evidence>
<dbReference type="OrthoDB" id="668782at2"/>
<dbReference type="AlphaFoldDB" id="A0A543I2I9"/>
<accession>A0A543I2I9</accession>
<reference evidence="3 4" key="1">
    <citation type="submission" date="2019-06" db="EMBL/GenBank/DDBJ databases">
        <title>Genome sequencing of plant associated microbes to promote plant fitness in Sorghum bicolor and Oryza sativa.</title>
        <authorList>
            <person name="Coleman-Derr D."/>
        </authorList>
    </citation>
    <scope>NUCLEOTIDE SEQUENCE [LARGE SCALE GENOMIC DNA]</scope>
    <source>
        <strain evidence="3 4">KV-663</strain>
    </source>
</reference>
<evidence type="ECO:0000313" key="4">
    <source>
        <dbReference type="Proteomes" id="UP000316747"/>
    </source>
</evidence>
<dbReference type="InterPro" id="IPR011008">
    <property type="entry name" value="Dimeric_a/b-barrel"/>
</dbReference>
<sequence>MRFMIIVPATARSEAGGLPTEAELAAMTDYNEELLRAGVLVGGEGLHPTSRGARFDFGPDGEVTVTDGPFAEAKELIAGFTLIDVSSRDEAVEWVRKWPRIGGEEGFALELRQVFAAEDFGAELTPELQEREAQMRAATGATAPQS</sequence>
<dbReference type="Gene3D" id="3.30.70.1060">
    <property type="entry name" value="Dimeric alpha+beta barrel"/>
    <property type="match status" value="1"/>
</dbReference>
<comment type="caution">
    <text evidence="3">The sequence shown here is derived from an EMBL/GenBank/DDBJ whole genome shotgun (WGS) entry which is preliminary data.</text>
</comment>
<gene>
    <name evidence="3" type="ORF">FBY41_1193</name>
</gene>
<evidence type="ECO:0000256" key="1">
    <source>
        <dbReference type="ARBA" id="ARBA00007689"/>
    </source>
</evidence>
<feature type="domain" description="YCII-related" evidence="2">
    <location>
        <begin position="1"/>
        <end position="101"/>
    </location>
</feature>
<dbReference type="EMBL" id="VFPM01000001">
    <property type="protein sequence ID" value="TQM64814.1"/>
    <property type="molecule type" value="Genomic_DNA"/>
</dbReference>
<dbReference type="PANTHER" id="PTHR35174:SF4">
    <property type="entry name" value="BLL7163 PROTEIN"/>
    <property type="match status" value="1"/>
</dbReference>
<proteinExistence type="inferred from homology"/>
<keyword evidence="4" id="KW-1185">Reference proteome</keyword>
<evidence type="ECO:0000313" key="3">
    <source>
        <dbReference type="EMBL" id="TQM64814.1"/>
    </source>
</evidence>
<dbReference type="RefSeq" id="WP_141842402.1">
    <property type="nucleotide sequence ID" value="NZ_VFPM01000001.1"/>
</dbReference>